<dbReference type="Proteomes" id="UP000852880">
    <property type="component" value="Unassembled WGS sequence"/>
</dbReference>
<proteinExistence type="predicted"/>
<comment type="caution">
    <text evidence="1">The sequence shown here is derived from an EMBL/GenBank/DDBJ whole genome shotgun (WGS) entry which is preliminary data.</text>
</comment>
<organism evidence="1">
    <name type="scientific">Salmonella enterica</name>
    <name type="common">Salmonella choleraesuis</name>
    <dbReference type="NCBI Taxonomy" id="28901"/>
    <lineage>
        <taxon>Bacteria</taxon>
        <taxon>Pseudomonadati</taxon>
        <taxon>Pseudomonadota</taxon>
        <taxon>Gammaproteobacteria</taxon>
        <taxon>Enterobacterales</taxon>
        <taxon>Enterobacteriaceae</taxon>
        <taxon>Salmonella</taxon>
    </lineage>
</organism>
<dbReference type="RefSeq" id="WP_069721459.1">
    <property type="nucleotide sequence ID" value="NZ_MJEL01000014.1"/>
</dbReference>
<evidence type="ECO:0000313" key="1">
    <source>
        <dbReference type="EMBL" id="OEH97474.1"/>
    </source>
</evidence>
<sequence>MKGKILNRSSTPDDAAHCLERLKSLNADNRRDVRVNLGVLKAARSEILSHVELNGKGVMTDMVLNALNNAITEGR</sequence>
<dbReference type="EMBL" id="MJEL01000014">
    <property type="protein sequence ID" value="OEH97474.1"/>
    <property type="molecule type" value="Genomic_DNA"/>
</dbReference>
<protein>
    <submittedName>
        <fullName evidence="1">Uncharacterized protein</fullName>
    </submittedName>
</protein>
<reference evidence="1" key="1">
    <citation type="submission" date="2016-09" db="EMBL/GenBank/DDBJ databases">
        <title>Whole Genome Sequencing of Salmonella enterica subsp. enterica serovar Nottingham.</title>
        <authorList>
            <person name="Zheng J."/>
            <person name="Wang H."/>
        </authorList>
    </citation>
    <scope>NUCLEOTIDE SEQUENCE [LARGE SCALE GENOMIC DNA]</scope>
    <source>
        <strain evidence="1">CFSAN055411</strain>
    </source>
</reference>
<gene>
    <name evidence="1" type="ORF">BH006_21945</name>
</gene>
<accession>A0A3F3ILM6</accession>
<dbReference type="AlphaFoldDB" id="A0A3F3ILM6"/>
<name>A0A3F3ILM6_SALER</name>